<feature type="domain" description="Alanyl-transfer RNA synthetases family profile" evidence="7">
    <location>
        <begin position="1"/>
        <end position="237"/>
    </location>
</feature>
<evidence type="ECO:0000256" key="3">
    <source>
        <dbReference type="ARBA" id="ARBA00017959"/>
    </source>
</evidence>
<dbReference type="Gene3D" id="2.40.30.130">
    <property type="match status" value="1"/>
</dbReference>
<dbReference type="AlphaFoldDB" id="A0A0P1LF18"/>
<dbReference type="InterPro" id="IPR003156">
    <property type="entry name" value="DHHA1_dom"/>
</dbReference>
<dbReference type="Gene3D" id="3.30.980.10">
    <property type="entry name" value="Threonyl-trna Synthetase, Chain A, domain 2"/>
    <property type="match status" value="1"/>
</dbReference>
<dbReference type="GO" id="GO:0006419">
    <property type="term" value="P:alanyl-tRNA aminoacylation"/>
    <property type="evidence" value="ECO:0007669"/>
    <property type="project" value="InterPro"/>
</dbReference>
<dbReference type="GO" id="GO:0003676">
    <property type="term" value="F:nucleic acid binding"/>
    <property type="evidence" value="ECO:0007669"/>
    <property type="project" value="InterPro"/>
</dbReference>
<evidence type="ECO:0000313" key="11">
    <source>
        <dbReference type="Proteomes" id="UP000182200"/>
    </source>
</evidence>
<dbReference type="GO" id="GO:0002161">
    <property type="term" value="F:aminoacyl-tRNA deacylase activity"/>
    <property type="evidence" value="ECO:0007669"/>
    <property type="project" value="UniProtKB-ARBA"/>
</dbReference>
<name>A0A0P1LF18_9BACT</name>
<reference evidence="8 11" key="1">
    <citation type="submission" date="2015-11" db="EMBL/GenBank/DDBJ databases">
        <authorList>
            <person name="Varghese N."/>
        </authorList>
    </citation>
    <scope>NUCLEOTIDE SEQUENCE [LARGE SCALE GENOMIC DNA]</scope>
    <source>
        <strain evidence="8 11">JGI-8</strain>
    </source>
</reference>
<dbReference type="GO" id="GO:0046872">
    <property type="term" value="F:metal ion binding"/>
    <property type="evidence" value="ECO:0007669"/>
    <property type="project" value="UniProtKB-KW"/>
</dbReference>
<accession>A0A0P1M4T9</accession>
<dbReference type="Gene3D" id="3.10.310.40">
    <property type="match status" value="1"/>
</dbReference>
<evidence type="ECO:0000256" key="1">
    <source>
        <dbReference type="ARBA" id="ARBA00001947"/>
    </source>
</evidence>
<evidence type="ECO:0000313" key="10">
    <source>
        <dbReference type="Proteomes" id="UP000182011"/>
    </source>
</evidence>
<accession>A0A0S4MZ70</accession>
<dbReference type="InterPro" id="IPR018165">
    <property type="entry name" value="Ala-tRNA-synth_IIc_core"/>
</dbReference>
<reference evidence="9 10" key="2">
    <citation type="submission" date="2015-11" db="EMBL/GenBank/DDBJ databases">
        <authorList>
            <person name="Zhang Y."/>
            <person name="Guo Z."/>
        </authorList>
    </citation>
    <scope>NUCLEOTIDE SEQUENCE [LARGE SCALE GENOMIC DNA]</scope>
    <source>
        <strain evidence="9">JGI-4</strain>
    </source>
</reference>
<evidence type="ECO:0000256" key="2">
    <source>
        <dbReference type="ARBA" id="ARBA00004496"/>
    </source>
</evidence>
<dbReference type="SUPFAM" id="SSF50447">
    <property type="entry name" value="Translation proteins"/>
    <property type="match status" value="1"/>
</dbReference>
<dbReference type="GO" id="GO:0005737">
    <property type="term" value="C:cytoplasm"/>
    <property type="evidence" value="ECO:0007669"/>
    <property type="project" value="UniProtKB-SubCell"/>
</dbReference>
<dbReference type="EMBL" id="FAOP01000004">
    <property type="protein sequence ID" value="CUU04231.1"/>
    <property type="molecule type" value="Genomic_DNA"/>
</dbReference>
<keyword evidence="9" id="KW-0030">Aminoacyl-tRNA synthetase</keyword>
<accession>A0A0P1MW09</accession>
<comment type="cofactor">
    <cofactor evidence="1">
        <name>Zn(2+)</name>
        <dbReference type="ChEBI" id="CHEBI:29105"/>
    </cofactor>
</comment>
<dbReference type="PANTHER" id="PTHR43462:SF1">
    <property type="entry name" value="ALANYL-TRNA EDITING PROTEIN AARSD1"/>
    <property type="match status" value="1"/>
</dbReference>
<accession>A0A0P1LF18</accession>
<dbReference type="STRING" id="1633631.GCA_001442925_00959"/>
<dbReference type="PANTHER" id="PTHR43462">
    <property type="entry name" value="ALANYL-TRNA EDITING PROTEIN"/>
    <property type="match status" value="1"/>
</dbReference>
<keyword evidence="11" id="KW-1185">Reference proteome</keyword>
<evidence type="ECO:0000256" key="5">
    <source>
        <dbReference type="ARBA" id="ARBA00022833"/>
    </source>
</evidence>
<dbReference type="PROSITE" id="PS50860">
    <property type="entry name" value="AA_TRNA_LIGASE_II_ALA"/>
    <property type="match status" value="1"/>
</dbReference>
<evidence type="ECO:0000256" key="4">
    <source>
        <dbReference type="ARBA" id="ARBA00022723"/>
    </source>
</evidence>
<dbReference type="Pfam" id="PF01411">
    <property type="entry name" value="tRNA-synt_2c"/>
    <property type="match status" value="1"/>
</dbReference>
<accession>A0A0P1M6D2</accession>
<evidence type="ECO:0000256" key="6">
    <source>
        <dbReference type="ARBA" id="ARBA00032577"/>
    </source>
</evidence>
<dbReference type="RefSeq" id="WP_047134101.1">
    <property type="nucleotide sequence ID" value="NZ_CZVI01000020.1"/>
</dbReference>
<protein>
    <recommendedName>
        <fullName evidence="3">Alanine--tRNA ligase</fullName>
    </recommendedName>
    <alternativeName>
        <fullName evidence="6">Alanyl-tRNA synthetase</fullName>
    </alternativeName>
</protein>
<evidence type="ECO:0000313" key="9">
    <source>
        <dbReference type="EMBL" id="CUU04231.1"/>
    </source>
</evidence>
<dbReference type="InterPro" id="IPR012947">
    <property type="entry name" value="tRNA_SAD"/>
</dbReference>
<dbReference type="Pfam" id="PF02272">
    <property type="entry name" value="DHHA1"/>
    <property type="match status" value="1"/>
</dbReference>
<evidence type="ECO:0000259" key="7">
    <source>
        <dbReference type="PROSITE" id="PS50860"/>
    </source>
</evidence>
<keyword evidence="5" id="KW-0862">Zinc</keyword>
<accession>A0A0P1L7X2</accession>
<organism evidence="9 10">
    <name type="scientific">Candidatus Kryptonium thompsonii</name>
    <dbReference type="NCBI Taxonomy" id="1633631"/>
    <lineage>
        <taxon>Bacteria</taxon>
        <taxon>Pseudomonadati</taxon>
        <taxon>Candidatus Kryptoniota</taxon>
        <taxon>Candidatus Kryptonium</taxon>
    </lineage>
</organism>
<gene>
    <name evidence="9" type="ORF">JGI4_00960</name>
    <name evidence="8" type="ORF">JGI8_01410</name>
</gene>
<keyword evidence="4" id="KW-0479">Metal-binding</keyword>
<accession>A0A0P1MTK8</accession>
<proteinExistence type="predicted"/>
<evidence type="ECO:0000313" key="8">
    <source>
        <dbReference type="EMBL" id="CUS90292.1"/>
    </source>
</evidence>
<dbReference type="Pfam" id="PF07973">
    <property type="entry name" value="tRNA_SAD"/>
    <property type="match status" value="1"/>
</dbReference>
<dbReference type="Proteomes" id="UP000182011">
    <property type="component" value="Unassembled WGS sequence"/>
</dbReference>
<dbReference type="InterPro" id="IPR009000">
    <property type="entry name" value="Transl_B-barrel_sf"/>
</dbReference>
<dbReference type="SMART" id="SM00863">
    <property type="entry name" value="tRNA_SAD"/>
    <property type="match status" value="1"/>
</dbReference>
<dbReference type="OrthoDB" id="9812949at2"/>
<dbReference type="Proteomes" id="UP000182200">
    <property type="component" value="Unassembled WGS sequence"/>
</dbReference>
<dbReference type="GO" id="GO:0004813">
    <property type="term" value="F:alanine-tRNA ligase activity"/>
    <property type="evidence" value="ECO:0007669"/>
    <property type="project" value="InterPro"/>
</dbReference>
<sequence length="399" mass="45468">MARKLYYSDSYTTQFRARVIDVKNHNGQTAVILDETYFYPTSGGQEHDTGLIDNARVIDVIESEDGEILHIIDGNLSHGEVECQIDWDRRFSNMQQHTGQHILSRAFEVLLNCETISSRLGDDVGTIDLDIEKLDYDKVHEVEFLANQIVWENREVKIHFVNDSEITKFPLRKPPKVSGTIRIIEVSDFDYSPCGGTHVSRTGEIGLIKVKRWERVKGGLTRVEFVCGVRALRDYQIKNKVSNELVALLSVRDLELVEQVNKILEAQKEKQRLINFLTEKLIEFEAERLIRDSEKVNGVNFVSVSFENRNIDELKILARKLIQNPKTISVLASKFGGANFIMARSSDVEINLREILNEILNSTGGRGGGKDDFVQFGGSLEKFEEMFKISVDRLKTKIS</sequence>
<comment type="subcellular location">
    <subcellularLocation>
        <location evidence="2">Cytoplasm</location>
    </subcellularLocation>
</comment>
<dbReference type="InterPro" id="IPR018164">
    <property type="entry name" value="Ala-tRNA-synth_IIc_N"/>
</dbReference>
<accession>A0A0P1LCT1</accession>
<accession>A0A0P1MGH1</accession>
<keyword evidence="9" id="KW-0436">Ligase</keyword>
<dbReference type="InterPro" id="IPR018163">
    <property type="entry name" value="Thr/Ala-tRNA-synth_IIc_edit"/>
</dbReference>
<dbReference type="GO" id="GO:0005524">
    <property type="term" value="F:ATP binding"/>
    <property type="evidence" value="ECO:0007669"/>
    <property type="project" value="InterPro"/>
</dbReference>
<dbReference type="EMBL" id="CZVI01000020">
    <property type="protein sequence ID" value="CUS90292.1"/>
    <property type="molecule type" value="Genomic_DNA"/>
</dbReference>
<dbReference type="InterPro" id="IPR051335">
    <property type="entry name" value="Alanyl-tRNA_Editing_Enzymes"/>
</dbReference>
<dbReference type="SUPFAM" id="SSF55186">
    <property type="entry name" value="ThrRS/AlaRS common domain"/>
    <property type="match status" value="1"/>
</dbReference>